<dbReference type="Pfam" id="PF14223">
    <property type="entry name" value="Retrotran_gag_2"/>
    <property type="match status" value="1"/>
</dbReference>
<dbReference type="AlphaFoldDB" id="A0A9R1WYQ0"/>
<organism evidence="4 5">
    <name type="scientific">Lactuca sativa</name>
    <name type="common">Garden lettuce</name>
    <dbReference type="NCBI Taxonomy" id="4236"/>
    <lineage>
        <taxon>Eukaryota</taxon>
        <taxon>Viridiplantae</taxon>
        <taxon>Streptophyta</taxon>
        <taxon>Embryophyta</taxon>
        <taxon>Tracheophyta</taxon>
        <taxon>Spermatophyta</taxon>
        <taxon>Magnoliopsida</taxon>
        <taxon>eudicotyledons</taxon>
        <taxon>Gunneridae</taxon>
        <taxon>Pentapetalae</taxon>
        <taxon>asterids</taxon>
        <taxon>campanulids</taxon>
        <taxon>Asterales</taxon>
        <taxon>Asteraceae</taxon>
        <taxon>Cichorioideae</taxon>
        <taxon>Cichorieae</taxon>
        <taxon>Lactucinae</taxon>
        <taxon>Lactuca</taxon>
    </lineage>
</organism>
<dbReference type="PANTHER" id="PTHR47481:SF28">
    <property type="entry name" value="RETROTRANSPOSON COPIA-LIKE N-TERMINAL DOMAIN-CONTAINING PROTEIN"/>
    <property type="match status" value="1"/>
</dbReference>
<evidence type="ECO:0000259" key="2">
    <source>
        <dbReference type="Pfam" id="PF13976"/>
    </source>
</evidence>
<dbReference type="Proteomes" id="UP000235145">
    <property type="component" value="Unassembled WGS sequence"/>
</dbReference>
<comment type="caution">
    <text evidence="4">The sequence shown here is derived from an EMBL/GenBank/DDBJ whole genome shotgun (WGS) entry which is preliminary data.</text>
</comment>
<dbReference type="Pfam" id="PF13976">
    <property type="entry name" value="gag_pre-integrs"/>
    <property type="match status" value="1"/>
</dbReference>
<feature type="compositionally biased region" description="Low complexity" evidence="1">
    <location>
        <begin position="232"/>
        <end position="248"/>
    </location>
</feature>
<name>A0A9R1WYQ0_LACSA</name>
<dbReference type="EMBL" id="NBSK02000008">
    <property type="protein sequence ID" value="KAJ0194095.1"/>
    <property type="molecule type" value="Genomic_DNA"/>
</dbReference>
<proteinExistence type="predicted"/>
<dbReference type="InterPro" id="IPR025724">
    <property type="entry name" value="GAG-pre-integrase_dom"/>
</dbReference>
<feature type="region of interest" description="Disordered" evidence="1">
    <location>
        <begin position="232"/>
        <end position="282"/>
    </location>
</feature>
<evidence type="ECO:0000256" key="1">
    <source>
        <dbReference type="SAM" id="MobiDB-lite"/>
    </source>
</evidence>
<feature type="domain" description="Retrovirus-related Pol polyprotein from transposon TNT 1-94-like beta-barrel" evidence="3">
    <location>
        <begin position="292"/>
        <end position="366"/>
    </location>
</feature>
<accession>A0A9R1WYQ0</accession>
<sequence length="459" mass="51303">MASGAPNLLNLATTTAFTLNFQIPAITIKLDHKNYFLWCTTIVSALEAFDLEDFVLNPKPPSEMIDIPAVVAAPATTTSPTVPAAPATNTPNPEYALWKKRDRFVLLWLKSTLVDHASTLVARSTSSHLRQRACRMQLKVHLQTLTKGSMTMLEYIERKRSISDSLVENVHPVNDEDLIVYILNGLDSSYGNFITAFMMKSEALTQEHHRFSSANPPLSPVALTVNRSNYKSYASSNQGSNSSYSTRNSDSRKKRRGNHTDYPSRRRNPRTNPRQANLTQHQSSSIVFDPSWYADTGATDHVTLDISKLNIVDPYSSDDKVQVGNGNYLSISHASSSSLLNLKMPNVLVVPGLTKSLLSVSKLTDDNDGQTLLQGDKKDGLYRFPLHHFRSSPNVFHTSHTSLNGWHKQLAHPHESILRRLVSTFNLPVSSNKFPNPWTRRVTGPTRLVDMRPGTRLSW</sequence>
<reference evidence="4 5" key="1">
    <citation type="journal article" date="2017" name="Nat. Commun.">
        <title>Genome assembly with in vitro proximity ligation data and whole-genome triplication in lettuce.</title>
        <authorList>
            <person name="Reyes-Chin-Wo S."/>
            <person name="Wang Z."/>
            <person name="Yang X."/>
            <person name="Kozik A."/>
            <person name="Arikit S."/>
            <person name="Song C."/>
            <person name="Xia L."/>
            <person name="Froenicke L."/>
            <person name="Lavelle D.O."/>
            <person name="Truco M.J."/>
            <person name="Xia R."/>
            <person name="Zhu S."/>
            <person name="Xu C."/>
            <person name="Xu H."/>
            <person name="Xu X."/>
            <person name="Cox K."/>
            <person name="Korf I."/>
            <person name="Meyers B.C."/>
            <person name="Michelmore R.W."/>
        </authorList>
    </citation>
    <scope>NUCLEOTIDE SEQUENCE [LARGE SCALE GENOMIC DNA]</scope>
    <source>
        <strain evidence="5">cv. Salinas</strain>
        <tissue evidence="4">Seedlings</tissue>
    </source>
</reference>
<evidence type="ECO:0000313" key="5">
    <source>
        <dbReference type="Proteomes" id="UP000235145"/>
    </source>
</evidence>
<feature type="domain" description="GAG-pre-integrase" evidence="2">
    <location>
        <begin position="380"/>
        <end position="431"/>
    </location>
</feature>
<dbReference type="Pfam" id="PF22936">
    <property type="entry name" value="Pol_BBD"/>
    <property type="match status" value="1"/>
</dbReference>
<evidence type="ECO:0008006" key="6">
    <source>
        <dbReference type="Google" id="ProtNLM"/>
    </source>
</evidence>
<protein>
    <recommendedName>
        <fullName evidence="6">GAG-pre-integrase domain-containing protein</fullName>
    </recommendedName>
</protein>
<dbReference type="PANTHER" id="PTHR47481">
    <property type="match status" value="1"/>
</dbReference>
<keyword evidence="5" id="KW-1185">Reference proteome</keyword>
<gene>
    <name evidence="4" type="ORF">LSAT_V11C800442360</name>
</gene>
<evidence type="ECO:0000259" key="3">
    <source>
        <dbReference type="Pfam" id="PF22936"/>
    </source>
</evidence>
<evidence type="ECO:0000313" key="4">
    <source>
        <dbReference type="EMBL" id="KAJ0194095.1"/>
    </source>
</evidence>
<dbReference type="InterPro" id="IPR054722">
    <property type="entry name" value="PolX-like_BBD"/>
</dbReference>